<name>A0A3R7S655_9TRYP</name>
<proteinExistence type="inferred from homology"/>
<dbReference type="InterPro" id="IPR027417">
    <property type="entry name" value="P-loop_NTPase"/>
</dbReference>
<gene>
    <name evidence="10" type="ORF">Tco025E_03168</name>
</gene>
<dbReference type="GO" id="GO:0051231">
    <property type="term" value="P:spindle elongation"/>
    <property type="evidence" value="ECO:0007669"/>
    <property type="project" value="TreeGrafter"/>
</dbReference>
<dbReference type="Pfam" id="PF00225">
    <property type="entry name" value="Kinesin"/>
    <property type="match status" value="1"/>
</dbReference>
<feature type="compositionally biased region" description="Basic residues" evidence="8">
    <location>
        <begin position="957"/>
        <end position="966"/>
    </location>
</feature>
<dbReference type="GeneID" id="40316779"/>
<dbReference type="EMBL" id="MKKU01000141">
    <property type="protein sequence ID" value="RNF22236.1"/>
    <property type="molecule type" value="Genomic_DNA"/>
</dbReference>
<feature type="coiled-coil region" evidence="7">
    <location>
        <begin position="681"/>
        <end position="729"/>
    </location>
</feature>
<feature type="region of interest" description="Disordered" evidence="8">
    <location>
        <begin position="1"/>
        <end position="30"/>
    </location>
</feature>
<evidence type="ECO:0000256" key="2">
    <source>
        <dbReference type="ARBA" id="ARBA00022490"/>
    </source>
</evidence>
<evidence type="ECO:0000259" key="9">
    <source>
        <dbReference type="PROSITE" id="PS50067"/>
    </source>
</evidence>
<dbReference type="GO" id="GO:0008017">
    <property type="term" value="F:microtubule binding"/>
    <property type="evidence" value="ECO:0007669"/>
    <property type="project" value="InterPro"/>
</dbReference>
<dbReference type="InterPro" id="IPR027640">
    <property type="entry name" value="Kinesin-like_fam"/>
</dbReference>
<dbReference type="GO" id="GO:0005875">
    <property type="term" value="C:microtubule associated complex"/>
    <property type="evidence" value="ECO:0007669"/>
    <property type="project" value="TreeGrafter"/>
</dbReference>
<comment type="subcellular location">
    <subcellularLocation>
        <location evidence="1">Cytoplasm</location>
    </subcellularLocation>
</comment>
<dbReference type="InterPro" id="IPR036961">
    <property type="entry name" value="Kinesin_motor_dom_sf"/>
</dbReference>
<dbReference type="InterPro" id="IPR001752">
    <property type="entry name" value="Kinesin_motor_dom"/>
</dbReference>
<sequence length="997" mass="112478">MGSAMSAPTATATPNPNGLSQAMHTPRVGGASSGKILTLALPTSEDAKEAQHMYEFGDVIGPSVTDEQMCRSIVPGIIDPMKAGFNACVLCYGQTGSGKTHTINALIPAVATALFDTLDAENDIVEVSYIQIYNNNVYNLLGEEAQYGRGALRHKPRGTLVQEPRYVVRDAVDAKSKIAEAQHKRFVGSHALNARSSRSHAFLSFHVTKCVEGIPVLKSSLTMGDLAGSERVTKTGVAGVELEEPIAVNKFLSVLHAVIKATADGAEVLPVRESILTRYLASTVTGSHLLLIATVSLDKQDYAETRSCLDFATAAKRYVVKRSKNRSRDFFLNVTSSFEEAYTQLLKEVETLRYRVRTFQEELNIEKQRSALVVKRACPTPTAAEAGSTGTADEHALRDSSATVQGKHEVAKMRKHVLELERQCAVFQSILSDRENELNAFESRGEVAKKVMQEIQQKAREREEAQRALEEAAPQLETSDLLRKVTDTIAWMQEELDSVCQQKQFMARAMEGMRCEQHRVTVDLLEARKGLIRLEGAQEESSQKLKEAATENTELKDRLEELNLRLLRECAERAIREETMAWFKASTERDEQCERLRTALEEQRNLCDVLQGRLNSTEQELDRSNKQQGTLLQEMRKKDEAFRTIWLLLTPQQKARFLSFGDSGEGASGAGSSSLHQGHENVQLRTQLRTMKRQLEEELLRKKELEYRIDDLEKENNLLQGRLRTREDEYKSLLSLDQDYRDEREHMEQQIAHLFTYIEEHNAKEQVTERQLRDAQSEWEKLNKGHQNAQREVVDLTAKLEKVEEELRAQRVDNTKTKDRVREAQKQEAPIAGLHHQLTTIKHIGDETSRRRGIAGVARQQVASELNNYNPHSDNIKRKAKRRNLELSFKSLMQSVDPAMFVRVATAQPLSVNGRGQRHLNGGPQQLRRRHSPPFFFSETARPRSGSLVSNRTHPGGSRRRRRRRTMSLQKPHDLRSRPQLLAANAVVAEAPPFIIG</sequence>
<dbReference type="PROSITE" id="PS50067">
    <property type="entry name" value="KINESIN_MOTOR_2"/>
    <property type="match status" value="1"/>
</dbReference>
<feature type="domain" description="Kinesin motor" evidence="9">
    <location>
        <begin position="1"/>
        <end position="318"/>
    </location>
</feature>
<comment type="caution">
    <text evidence="10">The sequence shown here is derived from an EMBL/GenBank/DDBJ whole genome shotgun (WGS) entry which is preliminary data.</text>
</comment>
<dbReference type="Proteomes" id="UP000284403">
    <property type="component" value="Unassembled WGS sequence"/>
</dbReference>
<comment type="similarity">
    <text evidence="6">Belongs to the TRAFAC class myosin-kinesin ATPase superfamily. Kinesin family.</text>
</comment>
<feature type="compositionally biased region" description="Low complexity" evidence="8">
    <location>
        <begin position="7"/>
        <end position="17"/>
    </location>
</feature>
<accession>A0A3R7S655</accession>
<evidence type="ECO:0000313" key="10">
    <source>
        <dbReference type="EMBL" id="RNF22236.1"/>
    </source>
</evidence>
<keyword evidence="11" id="KW-1185">Reference proteome</keyword>
<reference evidence="10 11" key="1">
    <citation type="journal article" date="2018" name="BMC Genomics">
        <title>Genomic comparison of Trypanosoma conorhini and Trypanosoma rangeli to Trypanosoma cruzi strains of high and low virulence.</title>
        <authorList>
            <person name="Bradwell K.R."/>
            <person name="Koparde V.N."/>
            <person name="Matveyev A.V."/>
            <person name="Serrano M.G."/>
            <person name="Alves J.M."/>
            <person name="Parikh H."/>
            <person name="Huang B."/>
            <person name="Lee V."/>
            <person name="Espinosa-Alvarez O."/>
            <person name="Ortiz P.A."/>
            <person name="Costa-Martins A.G."/>
            <person name="Teixeira M.M."/>
            <person name="Buck G.A."/>
        </authorList>
    </citation>
    <scope>NUCLEOTIDE SEQUENCE [LARGE SCALE GENOMIC DNA]</scope>
    <source>
        <strain evidence="10 11">025E</strain>
    </source>
</reference>
<feature type="binding site" evidence="6">
    <location>
        <begin position="93"/>
        <end position="100"/>
    </location>
    <ligand>
        <name>ATP</name>
        <dbReference type="ChEBI" id="CHEBI:30616"/>
    </ligand>
</feature>
<feature type="coiled-coil region" evidence="7">
    <location>
        <begin position="538"/>
        <end position="634"/>
    </location>
</feature>
<evidence type="ECO:0000256" key="8">
    <source>
        <dbReference type="SAM" id="MobiDB-lite"/>
    </source>
</evidence>
<dbReference type="SUPFAM" id="SSF52540">
    <property type="entry name" value="P-loop containing nucleoside triphosphate hydrolases"/>
    <property type="match status" value="1"/>
</dbReference>
<feature type="coiled-coil region" evidence="7">
    <location>
        <begin position="758"/>
        <end position="820"/>
    </location>
</feature>
<dbReference type="RefSeq" id="XP_029229784.1">
    <property type="nucleotide sequence ID" value="XM_029370090.1"/>
</dbReference>
<evidence type="ECO:0000256" key="3">
    <source>
        <dbReference type="ARBA" id="ARBA00022741"/>
    </source>
</evidence>
<dbReference type="OrthoDB" id="123929at2759"/>
<evidence type="ECO:0000256" key="5">
    <source>
        <dbReference type="ARBA" id="ARBA00023054"/>
    </source>
</evidence>
<dbReference type="SMART" id="SM00129">
    <property type="entry name" value="KISc"/>
    <property type="match status" value="1"/>
</dbReference>
<keyword evidence="5 7" id="KW-0175">Coiled coil</keyword>
<keyword evidence="3 6" id="KW-0547">Nucleotide-binding</keyword>
<evidence type="ECO:0000256" key="1">
    <source>
        <dbReference type="ARBA" id="ARBA00004496"/>
    </source>
</evidence>
<dbReference type="PANTHER" id="PTHR47969:SF15">
    <property type="entry name" value="CHROMOSOME-ASSOCIATED KINESIN KIF4A-RELATED"/>
    <property type="match status" value="1"/>
</dbReference>
<evidence type="ECO:0000256" key="6">
    <source>
        <dbReference type="PROSITE-ProRule" id="PRU00283"/>
    </source>
</evidence>
<evidence type="ECO:0000256" key="7">
    <source>
        <dbReference type="SAM" id="Coils"/>
    </source>
</evidence>
<keyword evidence="2" id="KW-0963">Cytoplasm</keyword>
<dbReference type="PANTHER" id="PTHR47969">
    <property type="entry name" value="CHROMOSOME-ASSOCIATED KINESIN KIF4A-RELATED"/>
    <property type="match status" value="1"/>
</dbReference>
<keyword evidence="6" id="KW-0505">Motor protein</keyword>
<dbReference type="GO" id="GO:0007018">
    <property type="term" value="P:microtubule-based movement"/>
    <property type="evidence" value="ECO:0007669"/>
    <property type="project" value="InterPro"/>
</dbReference>
<evidence type="ECO:0000313" key="11">
    <source>
        <dbReference type="Proteomes" id="UP000284403"/>
    </source>
</evidence>
<protein>
    <submittedName>
        <fullName evidence="10">Putative kinesin</fullName>
    </submittedName>
</protein>
<evidence type="ECO:0000256" key="4">
    <source>
        <dbReference type="ARBA" id="ARBA00022840"/>
    </source>
</evidence>
<feature type="region of interest" description="Disordered" evidence="8">
    <location>
        <begin position="382"/>
        <end position="405"/>
    </location>
</feature>
<dbReference type="Gene3D" id="3.40.850.10">
    <property type="entry name" value="Kinesin motor domain"/>
    <property type="match status" value="1"/>
</dbReference>
<dbReference type="GO" id="GO:0005737">
    <property type="term" value="C:cytoplasm"/>
    <property type="evidence" value="ECO:0007669"/>
    <property type="project" value="UniProtKB-SubCell"/>
</dbReference>
<dbReference type="GO" id="GO:0003777">
    <property type="term" value="F:microtubule motor activity"/>
    <property type="evidence" value="ECO:0007669"/>
    <property type="project" value="InterPro"/>
</dbReference>
<feature type="region of interest" description="Disordered" evidence="8">
    <location>
        <begin position="936"/>
        <end position="976"/>
    </location>
</feature>
<organism evidence="10 11">
    <name type="scientific">Trypanosoma conorhini</name>
    <dbReference type="NCBI Taxonomy" id="83891"/>
    <lineage>
        <taxon>Eukaryota</taxon>
        <taxon>Discoba</taxon>
        <taxon>Euglenozoa</taxon>
        <taxon>Kinetoplastea</taxon>
        <taxon>Metakinetoplastina</taxon>
        <taxon>Trypanosomatida</taxon>
        <taxon>Trypanosomatidae</taxon>
        <taxon>Trypanosoma</taxon>
    </lineage>
</organism>
<dbReference type="AlphaFoldDB" id="A0A3R7S655"/>
<keyword evidence="4 6" id="KW-0067">ATP-binding</keyword>
<dbReference type="GO" id="GO:0007052">
    <property type="term" value="P:mitotic spindle organization"/>
    <property type="evidence" value="ECO:0007669"/>
    <property type="project" value="TreeGrafter"/>
</dbReference>
<dbReference type="GO" id="GO:0005524">
    <property type="term" value="F:ATP binding"/>
    <property type="evidence" value="ECO:0007669"/>
    <property type="project" value="UniProtKB-UniRule"/>
</dbReference>
<dbReference type="PRINTS" id="PR00380">
    <property type="entry name" value="KINESINHEAVY"/>
</dbReference>